<dbReference type="InterPro" id="IPR056299">
    <property type="entry name" value="CFAP61_dimer"/>
</dbReference>
<dbReference type="SUPFAM" id="SSF57667">
    <property type="entry name" value="beta-beta-alpha zinc fingers"/>
    <property type="match status" value="2"/>
</dbReference>
<proteinExistence type="inferred from homology"/>
<evidence type="ECO:0000313" key="17">
    <source>
        <dbReference type="EMBL" id="KAK6295065.1"/>
    </source>
</evidence>
<feature type="domain" description="C2H2-type" evidence="16">
    <location>
        <begin position="1607"/>
        <end position="1635"/>
    </location>
</feature>
<comment type="caution">
    <text evidence="17">The sequence shown here is derived from an EMBL/GenBank/DDBJ whole genome shotgun (WGS) entry which is preliminary data.</text>
</comment>
<keyword evidence="9" id="KW-0805">Transcription regulation</keyword>
<evidence type="ECO:0000256" key="11">
    <source>
        <dbReference type="ARBA" id="ARBA00023163"/>
    </source>
</evidence>
<evidence type="ECO:0000256" key="1">
    <source>
        <dbReference type="ARBA" id="ARBA00004123"/>
    </source>
</evidence>
<keyword evidence="11" id="KW-0804">Transcription</keyword>
<dbReference type="GO" id="GO:0030154">
    <property type="term" value="P:cell differentiation"/>
    <property type="evidence" value="ECO:0007669"/>
    <property type="project" value="UniProtKB-KW"/>
</dbReference>
<dbReference type="InterPro" id="IPR036188">
    <property type="entry name" value="FAD/NAD-bd_sf"/>
</dbReference>
<evidence type="ECO:0000256" key="9">
    <source>
        <dbReference type="ARBA" id="ARBA00023015"/>
    </source>
</evidence>
<gene>
    <name evidence="17" type="ORF">J4Q44_G00342910</name>
</gene>
<evidence type="ECO:0000256" key="6">
    <source>
        <dbReference type="ARBA" id="ARBA00022782"/>
    </source>
</evidence>
<dbReference type="Pfam" id="PF23150">
    <property type="entry name" value="CFAP61_dimer"/>
    <property type="match status" value="1"/>
</dbReference>
<dbReference type="InterPro" id="IPR013087">
    <property type="entry name" value="Znf_C2H2_type"/>
</dbReference>
<keyword evidence="2" id="KW-0217">Developmental protein</keyword>
<dbReference type="Pfam" id="PF00096">
    <property type="entry name" value="zf-C2H2"/>
    <property type="match status" value="4"/>
</dbReference>
<organism evidence="17 18">
    <name type="scientific">Coregonus suidteri</name>
    <dbReference type="NCBI Taxonomy" id="861788"/>
    <lineage>
        <taxon>Eukaryota</taxon>
        <taxon>Metazoa</taxon>
        <taxon>Chordata</taxon>
        <taxon>Craniata</taxon>
        <taxon>Vertebrata</taxon>
        <taxon>Euteleostomi</taxon>
        <taxon>Actinopterygii</taxon>
        <taxon>Neopterygii</taxon>
        <taxon>Teleostei</taxon>
        <taxon>Protacanthopterygii</taxon>
        <taxon>Salmoniformes</taxon>
        <taxon>Salmonidae</taxon>
        <taxon>Coregoninae</taxon>
        <taxon>Coregonus</taxon>
    </lineage>
</organism>
<reference evidence="17 18" key="1">
    <citation type="submission" date="2021-04" db="EMBL/GenBank/DDBJ databases">
        <authorList>
            <person name="De Guttry C."/>
            <person name="Zahm M."/>
            <person name="Klopp C."/>
            <person name="Cabau C."/>
            <person name="Louis A."/>
            <person name="Berthelot C."/>
            <person name="Parey E."/>
            <person name="Roest Crollius H."/>
            <person name="Montfort J."/>
            <person name="Robinson-Rechavi M."/>
            <person name="Bucao C."/>
            <person name="Bouchez O."/>
            <person name="Gislard M."/>
            <person name="Lluch J."/>
            <person name="Milhes M."/>
            <person name="Lampietro C."/>
            <person name="Lopez Roques C."/>
            <person name="Donnadieu C."/>
            <person name="Braasch I."/>
            <person name="Desvignes T."/>
            <person name="Postlethwait J."/>
            <person name="Bobe J."/>
            <person name="Wedekind C."/>
            <person name="Guiguen Y."/>
        </authorList>
    </citation>
    <scope>NUCLEOTIDE SEQUENCE [LARGE SCALE GENOMIC DNA]</scope>
    <source>
        <strain evidence="17">Cs_M1</strain>
        <tissue evidence="17">Blood</tissue>
    </source>
</reference>
<accession>A0AAN8KTK7</accession>
<evidence type="ECO:0000256" key="14">
    <source>
        <dbReference type="PROSITE-ProRule" id="PRU00042"/>
    </source>
</evidence>
<keyword evidence="7" id="KW-0862">Zinc</keyword>
<dbReference type="PROSITE" id="PS50157">
    <property type="entry name" value="ZINC_FINGER_C2H2_2"/>
    <property type="match status" value="4"/>
</dbReference>
<evidence type="ECO:0000256" key="15">
    <source>
        <dbReference type="SAM" id="MobiDB-lite"/>
    </source>
</evidence>
<dbReference type="Pfam" id="PF16092">
    <property type="entry name" value="CFAP61_N"/>
    <property type="match status" value="1"/>
</dbReference>
<evidence type="ECO:0000256" key="13">
    <source>
        <dbReference type="ARBA" id="ARBA00038003"/>
    </source>
</evidence>
<feature type="domain" description="C2H2-type" evidence="16">
    <location>
        <begin position="1460"/>
        <end position="1487"/>
    </location>
</feature>
<evidence type="ECO:0000256" key="8">
    <source>
        <dbReference type="ARBA" id="ARBA00022902"/>
    </source>
</evidence>
<comment type="subcellular location">
    <subcellularLocation>
        <location evidence="1">Nucleus</location>
    </subcellularLocation>
</comment>
<keyword evidence="18" id="KW-1185">Reference proteome</keyword>
<dbReference type="Gene3D" id="3.30.160.60">
    <property type="entry name" value="Classic Zinc Finger"/>
    <property type="match status" value="2"/>
</dbReference>
<evidence type="ECO:0000256" key="12">
    <source>
        <dbReference type="ARBA" id="ARBA00023242"/>
    </source>
</evidence>
<evidence type="ECO:0000256" key="10">
    <source>
        <dbReference type="ARBA" id="ARBA00023125"/>
    </source>
</evidence>
<dbReference type="GO" id="GO:0008270">
    <property type="term" value="F:zinc ion binding"/>
    <property type="evidence" value="ECO:0007669"/>
    <property type="project" value="UniProtKB-KW"/>
</dbReference>
<dbReference type="SUPFAM" id="SSF51905">
    <property type="entry name" value="FAD/NAD(P)-binding domain"/>
    <property type="match status" value="1"/>
</dbReference>
<evidence type="ECO:0000313" key="18">
    <source>
        <dbReference type="Proteomes" id="UP001356427"/>
    </source>
</evidence>
<feature type="compositionally biased region" description="Low complexity" evidence="15">
    <location>
        <begin position="1346"/>
        <end position="1358"/>
    </location>
</feature>
<feature type="region of interest" description="Disordered" evidence="15">
    <location>
        <begin position="791"/>
        <end position="810"/>
    </location>
</feature>
<feature type="compositionally biased region" description="Low complexity" evidence="15">
    <location>
        <begin position="317"/>
        <end position="326"/>
    </location>
</feature>
<dbReference type="FunFam" id="3.30.160.60:FF:001329">
    <property type="entry name" value="INSM transcriptional repressor 1"/>
    <property type="match status" value="1"/>
</dbReference>
<dbReference type="PANTHER" id="PTHR21178">
    <property type="entry name" value="CILIA- AND FLAGELLA-ASSOCIATED PROTEIN 61"/>
    <property type="match status" value="1"/>
</dbReference>
<keyword evidence="10" id="KW-0238">DNA-binding</keyword>
<feature type="compositionally biased region" description="Polar residues" evidence="15">
    <location>
        <begin position="339"/>
        <end position="353"/>
    </location>
</feature>
<feature type="region of interest" description="Disordered" evidence="15">
    <location>
        <begin position="1346"/>
        <end position="1389"/>
    </location>
</feature>
<keyword evidence="8" id="KW-0524">Neurogenesis</keyword>
<keyword evidence="6" id="KW-0221">Differentiation</keyword>
<feature type="compositionally biased region" description="Basic and acidic residues" evidence="15">
    <location>
        <begin position="1500"/>
        <end position="1524"/>
    </location>
</feature>
<feature type="compositionally biased region" description="Low complexity" evidence="15">
    <location>
        <begin position="1525"/>
        <end position="1539"/>
    </location>
</feature>
<comment type="similarity">
    <text evidence="13">Belongs to the INSM1 family.</text>
</comment>
<dbReference type="PROSITE" id="PS00028">
    <property type="entry name" value="ZINC_FINGER_C2H2_1"/>
    <property type="match status" value="4"/>
</dbReference>
<dbReference type="EMBL" id="JAGTTL010000034">
    <property type="protein sequence ID" value="KAK6295065.1"/>
    <property type="molecule type" value="Genomic_DNA"/>
</dbReference>
<evidence type="ECO:0000256" key="4">
    <source>
        <dbReference type="ARBA" id="ARBA00022737"/>
    </source>
</evidence>
<dbReference type="SMART" id="SM00355">
    <property type="entry name" value="ZnF_C2H2"/>
    <property type="match status" value="5"/>
</dbReference>
<dbReference type="PANTHER" id="PTHR21178:SF8">
    <property type="entry name" value="CILIA- AND FLAGELLA-ASSOCIATED PROTEIN 61"/>
    <property type="match status" value="1"/>
</dbReference>
<evidence type="ECO:0000256" key="5">
    <source>
        <dbReference type="ARBA" id="ARBA00022771"/>
    </source>
</evidence>
<evidence type="ECO:0000256" key="3">
    <source>
        <dbReference type="ARBA" id="ARBA00022723"/>
    </source>
</evidence>
<feature type="domain" description="C2H2-type" evidence="16">
    <location>
        <begin position="1635"/>
        <end position="1663"/>
    </location>
</feature>
<evidence type="ECO:0000259" key="16">
    <source>
        <dbReference type="PROSITE" id="PS50157"/>
    </source>
</evidence>
<keyword evidence="5 14" id="KW-0863">Zinc-finger</keyword>
<feature type="compositionally biased region" description="Polar residues" evidence="15">
    <location>
        <begin position="1486"/>
        <end position="1499"/>
    </location>
</feature>
<dbReference type="GO" id="GO:0005634">
    <property type="term" value="C:nucleus"/>
    <property type="evidence" value="ECO:0007669"/>
    <property type="project" value="UniProtKB-SubCell"/>
</dbReference>
<keyword evidence="4" id="KW-0677">Repeat</keyword>
<protein>
    <recommendedName>
        <fullName evidence="16">C2H2-type domain-containing protein</fullName>
    </recommendedName>
</protein>
<feature type="region of interest" description="Disordered" evidence="15">
    <location>
        <begin position="315"/>
        <end position="387"/>
    </location>
</feature>
<dbReference type="Proteomes" id="UP001356427">
    <property type="component" value="Unassembled WGS sequence"/>
</dbReference>
<dbReference type="Gene3D" id="3.50.50.60">
    <property type="entry name" value="FAD/NAD(P)-binding domain"/>
    <property type="match status" value="2"/>
</dbReference>
<dbReference type="InterPro" id="IPR032151">
    <property type="entry name" value="CFAP61_N"/>
</dbReference>
<evidence type="ECO:0000256" key="2">
    <source>
        <dbReference type="ARBA" id="ARBA00022473"/>
    </source>
</evidence>
<keyword evidence="3" id="KW-0479">Metal-binding</keyword>
<dbReference type="InterPro" id="IPR038884">
    <property type="entry name" value="CFAP61"/>
</dbReference>
<dbReference type="GO" id="GO:0007399">
    <property type="term" value="P:nervous system development"/>
    <property type="evidence" value="ECO:0007669"/>
    <property type="project" value="UniProtKB-KW"/>
</dbReference>
<feature type="region of interest" description="Disordered" evidence="15">
    <location>
        <begin position="1566"/>
        <end position="1597"/>
    </location>
</feature>
<feature type="domain" description="C2H2-type" evidence="16">
    <location>
        <begin position="1542"/>
        <end position="1570"/>
    </location>
</feature>
<sequence length="1676" mass="187709">MRGSNVTYELQPFTPTRHRALCFYGYTSPLAGASNIYENLKNYCFHQRKMRTITSSGGKVETVSVRRTESSDAHEINSLISPATVAVFGRVNVIHLLEKANLAVTLSNAKNEVLAHAAFSDHPIGDIVDQACWEAFLHDNYSTEKYTPLNTLFLHLFVAQPIFSIGSANEIVRTVFNAITELQYICLVTPTSRCLERALVKIFEPMKSLKDPGPQCSAFVCHRHNYCPRLHVRRARVEDHDDLTHIFAEQTKALTECYGPYFLVELIEAQDDENHAAVCENEGTAVGFISVSGDINLKLLNECFELGPFNGLYKSSPEGLTETAPEPEGEGPPGDTNTISPQGTTGEVSSQDVDQTKDLDQGGVTAIPSEVSEPGDSQACAAEPQDSEMTLEPRVSLTPNAFCIQLFVINKTFEMRSVDFLPNIFKLFPDRDFCIISVPKLAPEFPLLQSFLRVVPHHTSSLPQELYIFHRSGLLKTFVVTLAVSADRPAVCDMVKRLSLHDSLLEDLDMFYQAHRDMDGTPLQAFIAQVQNQLVGIVIIRNEEDIDYIRANYNIENFIYFSHHRYEEHGQLCHFALNPIFQHYAKHFLKEALRLAHKSCLYYPIYPSYHSQKNSCAHYLTSVLNFMVPVRPRRQIVYPLEELGINAPSKQITKDQVPYALNHINRKLTMEPKVTINARIVVVGASDTGLAFLEVLAFCPHLRFNNMTLISTHGFPGYYTNENIRFLSTSHGSSDRDHAQMSLRSWINVVTGKMVGIDRAAKHVLVSGGRKVPYDHLILCTGQQYQVPCPTGVDSSHLPPKSQLPAQPRRRYTGPVPSNLFTLNDHHDCVTAYQWLLNNFVKLKGNAIVYGNTIDVYTCVETLLCLDVQGYRIHLVHLPTTEGSSCSPSPSSCFSNPTVEKAMKKALEKSGVHVHHNCLLAQMNDGQNSEPITSLSFTSDSQRLWLECSVFMNLSSKGVDYDAFKTINDACLVYDGRLVIDTTFHTNDSTIRAAGPLTKFSRRYHADQWSHSSFNSREVGQELAATLLPFFDPTLEPAINPPADLDRLIPIYTQAKIQGGRLPGGYCYLHATKPEQRPSAVHPVEGREILTGRIETGNYFHLHLNQYDMVETITCLSLKPFPVSNYLCLYGKHELLLNHLCSRYDEGLVHDLYSYFREKWCLAIYHDRFADFEQEMHQIMESTKLQDHNDLSISELVQRMMDEKLNIIEEPNVFLKKVYETSGGLASLKTSTLNYLRVRSDEKEQRQHIQAFASFTERAAAASRFCEASATAAATGQDAKPVQFGNSEAVYQALYTPTRPVSKDHEQGYCERHFNLGSPVFAESFPTPAALTTLDPLFSPVDLKIGTSNSNRTGTTTNPILPAVTGNGTKRPSSDTERKNKPPSKKNKAIKKLHFEDEMTTSPVLGLKIKEAPVDQKPRPQPAAGDKPLGEFVCQLCREAYGDPFALAQHECSRIVRVEYKCPECDKVFSCPANLASHRRWHKPRPQNTASISGAQNIKSESDKMPALDKAVSDEIKGRRDRDTPSPGLSESGSVGSEEGLCDCHHCGKKFKRQAYLRKHILSQHATASHNTSSEVHDAYPLSQNEGKPSDKTPSHAPLNLSSSGCHLCPVCGENFPNRVNQERHIRLLHSSQVYPCKYCPAMFYSSPGLTRHINKCHPSENRQVILLQMPVRPAC</sequence>
<keyword evidence="12" id="KW-0539">Nucleus</keyword>
<dbReference type="FunFam" id="3.30.160.60:FF:001458">
    <property type="entry name" value="INSM transcriptional repressor 1"/>
    <property type="match status" value="1"/>
</dbReference>
<dbReference type="InterPro" id="IPR036236">
    <property type="entry name" value="Znf_C2H2_sf"/>
</dbReference>
<feature type="region of interest" description="Disordered" evidence="15">
    <location>
        <begin position="1477"/>
        <end position="1539"/>
    </location>
</feature>
<evidence type="ECO:0000256" key="7">
    <source>
        <dbReference type="ARBA" id="ARBA00022833"/>
    </source>
</evidence>
<dbReference type="GO" id="GO:0003677">
    <property type="term" value="F:DNA binding"/>
    <property type="evidence" value="ECO:0007669"/>
    <property type="project" value="UniProtKB-KW"/>
</dbReference>
<name>A0AAN8KTK7_9TELE</name>